<dbReference type="OrthoDB" id="25402at2759"/>
<dbReference type="EMBL" id="OV651821">
    <property type="protein sequence ID" value="CAH1115762.1"/>
    <property type="molecule type" value="Genomic_DNA"/>
</dbReference>
<name>A0A9P0GLN4_9CUCU</name>
<accession>A0A9P0GLN4</accession>
<organism evidence="1 2">
    <name type="scientific">Psylliodes chrysocephalus</name>
    <dbReference type="NCBI Taxonomy" id="3402493"/>
    <lineage>
        <taxon>Eukaryota</taxon>
        <taxon>Metazoa</taxon>
        <taxon>Ecdysozoa</taxon>
        <taxon>Arthropoda</taxon>
        <taxon>Hexapoda</taxon>
        <taxon>Insecta</taxon>
        <taxon>Pterygota</taxon>
        <taxon>Neoptera</taxon>
        <taxon>Endopterygota</taxon>
        <taxon>Coleoptera</taxon>
        <taxon>Polyphaga</taxon>
        <taxon>Cucujiformia</taxon>
        <taxon>Chrysomeloidea</taxon>
        <taxon>Chrysomelidae</taxon>
        <taxon>Galerucinae</taxon>
        <taxon>Alticini</taxon>
        <taxon>Psylliodes</taxon>
    </lineage>
</organism>
<proteinExistence type="predicted"/>
<dbReference type="Proteomes" id="UP001153636">
    <property type="component" value="Chromosome 9"/>
</dbReference>
<dbReference type="InterPro" id="IPR036397">
    <property type="entry name" value="RNaseH_sf"/>
</dbReference>
<dbReference type="Gene3D" id="3.30.420.10">
    <property type="entry name" value="Ribonuclease H-like superfamily/Ribonuclease H"/>
    <property type="match status" value="1"/>
</dbReference>
<evidence type="ECO:0000313" key="2">
    <source>
        <dbReference type="Proteomes" id="UP001153636"/>
    </source>
</evidence>
<reference evidence="1" key="1">
    <citation type="submission" date="2022-01" db="EMBL/GenBank/DDBJ databases">
        <authorList>
            <person name="King R."/>
        </authorList>
    </citation>
    <scope>NUCLEOTIDE SEQUENCE</scope>
</reference>
<protein>
    <recommendedName>
        <fullName evidence="3">Transposase</fullName>
    </recommendedName>
</protein>
<dbReference type="GO" id="GO:0003676">
    <property type="term" value="F:nucleic acid binding"/>
    <property type="evidence" value="ECO:0007669"/>
    <property type="project" value="InterPro"/>
</dbReference>
<dbReference type="AlphaFoldDB" id="A0A9P0GLN4"/>
<keyword evidence="2" id="KW-1185">Reference proteome</keyword>
<sequence length="100" mass="11495">MVWAEISEGRTELYMVPRGSVTADRYINEILQDYVVPCVPFIGDNFILMHDNVRPYAALMPPACRPHCHGIFERSWYYPNGMTSAQSRSKSHRACLGFVR</sequence>
<gene>
    <name evidence="1" type="ORF">PSYICH_LOCUS15227</name>
</gene>
<evidence type="ECO:0000313" key="1">
    <source>
        <dbReference type="EMBL" id="CAH1115762.1"/>
    </source>
</evidence>
<evidence type="ECO:0008006" key="3">
    <source>
        <dbReference type="Google" id="ProtNLM"/>
    </source>
</evidence>